<dbReference type="GO" id="GO:0006281">
    <property type="term" value="P:DNA repair"/>
    <property type="evidence" value="ECO:0007669"/>
    <property type="project" value="InterPro"/>
</dbReference>
<dbReference type="InterPro" id="IPR031821">
    <property type="entry name" value="SOSSC"/>
</dbReference>
<name>A0AAN9B930_9CAEN</name>
<dbReference type="PANTHER" id="PTHR31526:SF2">
    <property type="entry name" value="SOSS COMPLEX SUBUNIT C"/>
    <property type="match status" value="1"/>
</dbReference>
<evidence type="ECO:0000256" key="2">
    <source>
        <dbReference type="SAM" id="MobiDB-lite"/>
    </source>
</evidence>
<feature type="compositionally biased region" description="Pro residues" evidence="2">
    <location>
        <begin position="56"/>
        <end position="68"/>
    </location>
</feature>
<comment type="similarity">
    <text evidence="1">Belongs to the SOSS-C family.</text>
</comment>
<proteinExistence type="inferred from homology"/>
<evidence type="ECO:0000313" key="3">
    <source>
        <dbReference type="EMBL" id="KAK7101067.1"/>
    </source>
</evidence>
<sequence>MAYNVPQESRNRKLLEQLEEQKKRLRGHIPPIPPGAASATPSTSNVASSSSGIPPITAPPAASVPPPVATISTLPPDAAGMTSQQRTALQYAHANSFGYFITQDSSFGNLILPVLPRYAEK</sequence>
<dbReference type="AlphaFoldDB" id="A0AAN9B930"/>
<feature type="region of interest" description="Disordered" evidence="2">
    <location>
        <begin position="22"/>
        <end position="82"/>
    </location>
</feature>
<dbReference type="EMBL" id="JBAMIC010000011">
    <property type="protein sequence ID" value="KAK7101067.1"/>
    <property type="molecule type" value="Genomic_DNA"/>
</dbReference>
<keyword evidence="4" id="KW-1185">Reference proteome</keyword>
<reference evidence="3 4" key="1">
    <citation type="submission" date="2024-02" db="EMBL/GenBank/DDBJ databases">
        <title>Chromosome-scale genome assembly of the rough periwinkle Littorina saxatilis.</title>
        <authorList>
            <person name="De Jode A."/>
            <person name="Faria R."/>
            <person name="Formenti G."/>
            <person name="Sims Y."/>
            <person name="Smith T.P."/>
            <person name="Tracey A."/>
            <person name="Wood J.M.D."/>
            <person name="Zagrodzka Z.B."/>
            <person name="Johannesson K."/>
            <person name="Butlin R.K."/>
            <person name="Leder E.H."/>
        </authorList>
    </citation>
    <scope>NUCLEOTIDE SEQUENCE [LARGE SCALE GENOMIC DNA]</scope>
    <source>
        <strain evidence="3">Snail1</strain>
        <tissue evidence="3">Muscle</tissue>
    </source>
</reference>
<protein>
    <recommendedName>
        <fullName evidence="5">SOSS complex subunit C</fullName>
    </recommendedName>
</protein>
<dbReference type="Pfam" id="PF15925">
    <property type="entry name" value="SOSSC"/>
    <property type="match status" value="1"/>
</dbReference>
<dbReference type="GO" id="GO:0005654">
    <property type="term" value="C:nucleoplasm"/>
    <property type="evidence" value="ECO:0007669"/>
    <property type="project" value="TreeGrafter"/>
</dbReference>
<evidence type="ECO:0008006" key="5">
    <source>
        <dbReference type="Google" id="ProtNLM"/>
    </source>
</evidence>
<evidence type="ECO:0000313" key="4">
    <source>
        <dbReference type="Proteomes" id="UP001374579"/>
    </source>
</evidence>
<organism evidence="3 4">
    <name type="scientific">Littorina saxatilis</name>
    <dbReference type="NCBI Taxonomy" id="31220"/>
    <lineage>
        <taxon>Eukaryota</taxon>
        <taxon>Metazoa</taxon>
        <taxon>Spiralia</taxon>
        <taxon>Lophotrochozoa</taxon>
        <taxon>Mollusca</taxon>
        <taxon>Gastropoda</taxon>
        <taxon>Caenogastropoda</taxon>
        <taxon>Littorinimorpha</taxon>
        <taxon>Littorinoidea</taxon>
        <taxon>Littorinidae</taxon>
        <taxon>Littorina</taxon>
    </lineage>
</organism>
<dbReference type="GO" id="GO:0070876">
    <property type="term" value="C:SOSS complex"/>
    <property type="evidence" value="ECO:0007669"/>
    <property type="project" value="InterPro"/>
</dbReference>
<evidence type="ECO:0000256" key="1">
    <source>
        <dbReference type="ARBA" id="ARBA00007829"/>
    </source>
</evidence>
<gene>
    <name evidence="3" type="ORF">V1264_023912</name>
</gene>
<accession>A0AAN9B930</accession>
<comment type="caution">
    <text evidence="3">The sequence shown here is derived from an EMBL/GenBank/DDBJ whole genome shotgun (WGS) entry which is preliminary data.</text>
</comment>
<feature type="compositionally biased region" description="Low complexity" evidence="2">
    <location>
        <begin position="36"/>
        <end position="55"/>
    </location>
</feature>
<dbReference type="Proteomes" id="UP001374579">
    <property type="component" value="Unassembled WGS sequence"/>
</dbReference>
<dbReference type="PANTHER" id="PTHR31526">
    <property type="entry name" value="SOSS COMPLEX SUBUNIT C"/>
    <property type="match status" value="1"/>
</dbReference>